<name>A0AAP7LSC1_9STAP</name>
<gene>
    <name evidence="1" type="ORF">ASS94_15275</name>
</gene>
<accession>A0AAP7LSC1</accession>
<dbReference type="EMBL" id="LNPX01000098">
    <property type="protein sequence ID" value="OEK49573.1"/>
    <property type="molecule type" value="Genomic_DNA"/>
</dbReference>
<protein>
    <submittedName>
        <fullName evidence="1">Uncharacterized protein</fullName>
    </submittedName>
</protein>
<dbReference type="Proteomes" id="UP000095464">
    <property type="component" value="Unassembled WGS sequence"/>
</dbReference>
<sequence length="249" mass="28409">MVSVTQRIKEIKQPYGGYLSRKAFEITQLTPDKMIDSKEENIAPQVMGLVVDYLTRFILTQDVRKAFAISLSGAATVDQLDTAELWASKIKDNDDNSIIYASQLVNYDTVVRAGVLPEKFEKPDSITISHIKELVGRSLSFFEQIGDVTEDGFTFEGGYTNMIDRGDGDFLTEDTLWDFKVSKQQPQKNSTLQLIIYYLMGKTSQKSIFKDIRYIGIYNPRLNQIYKYDMKQADPKMIETISKNVIGYD</sequence>
<evidence type="ECO:0000313" key="2">
    <source>
        <dbReference type="Proteomes" id="UP000095464"/>
    </source>
</evidence>
<reference evidence="2" key="1">
    <citation type="submission" date="2015-11" db="EMBL/GenBank/DDBJ databases">
        <title>Genomic diversity of Staphylococcus saprophyticus strains from urinary tract infections, animal surfaces, and fermented foods.</title>
        <authorList>
            <person name="Wolfe B.E."/>
        </authorList>
    </citation>
    <scope>NUCLEOTIDE SEQUENCE [LARGE SCALE GENOMIC DNA]</scope>
    <source>
        <strain evidence="2">738_7</strain>
    </source>
</reference>
<dbReference type="RefSeq" id="WP_069813819.1">
    <property type="nucleotide sequence ID" value="NZ_JARGCI010000003.1"/>
</dbReference>
<comment type="caution">
    <text evidence="1">The sequence shown here is derived from an EMBL/GenBank/DDBJ whole genome shotgun (WGS) entry which is preliminary data.</text>
</comment>
<proteinExistence type="predicted"/>
<dbReference type="AlphaFoldDB" id="A0AAP7LSC1"/>
<organism evidence="1 2">
    <name type="scientific">Staphylococcus equorum</name>
    <dbReference type="NCBI Taxonomy" id="246432"/>
    <lineage>
        <taxon>Bacteria</taxon>
        <taxon>Bacillati</taxon>
        <taxon>Bacillota</taxon>
        <taxon>Bacilli</taxon>
        <taxon>Bacillales</taxon>
        <taxon>Staphylococcaceae</taxon>
        <taxon>Staphylococcus</taxon>
    </lineage>
</organism>
<evidence type="ECO:0000313" key="1">
    <source>
        <dbReference type="EMBL" id="OEK49573.1"/>
    </source>
</evidence>